<protein>
    <submittedName>
        <fullName evidence="4">DNA-binding protein</fullName>
    </submittedName>
</protein>
<keyword evidence="1" id="KW-0805">Transcription regulation</keyword>
<reference evidence="4 5" key="1">
    <citation type="journal article" date="2011" name="Stand. Genomic Sci.">
        <title>Complete genome sequence of Rhodospirillum rubrum type strain (S1).</title>
        <authorList>
            <person name="Munk A.C."/>
            <person name="Copeland A."/>
            <person name="Lucas S."/>
            <person name="Lapidus A."/>
            <person name="Del Rio T.G."/>
            <person name="Barry K."/>
            <person name="Detter J.C."/>
            <person name="Hammon N."/>
            <person name="Israni S."/>
            <person name="Pitluck S."/>
            <person name="Brettin T."/>
            <person name="Bruce D."/>
            <person name="Han C."/>
            <person name="Tapia R."/>
            <person name="Gilna P."/>
            <person name="Schmutz J."/>
            <person name="Larimer F."/>
            <person name="Land M."/>
            <person name="Kyrpides N.C."/>
            <person name="Mavromatis K."/>
            <person name="Richardson P."/>
            <person name="Rohde M."/>
            <person name="Goker M."/>
            <person name="Klenk H.P."/>
            <person name="Zhang Y."/>
            <person name="Roberts G.P."/>
            <person name="Reslewic S."/>
            <person name="Schwartz D.C."/>
        </authorList>
    </citation>
    <scope>NUCLEOTIDE SEQUENCE [LARGE SCALE GENOMIC DNA]</scope>
    <source>
        <strain evidence="5">ATCC 11170 / ATH 1.1.1 / DSM 467 / LMG 4362 / NCIMB 8255 / S1</strain>
    </source>
</reference>
<dbReference type="PANTHER" id="PTHR36511:SF4">
    <property type="entry name" value="ANTITOXIN MQSA"/>
    <property type="match status" value="1"/>
</dbReference>
<dbReference type="InterPro" id="IPR052359">
    <property type="entry name" value="HTH-type_reg/antitoxin"/>
</dbReference>
<proteinExistence type="predicted"/>
<dbReference type="AlphaFoldDB" id="Q2RQ57"/>
<dbReference type="eggNOG" id="COG2944">
    <property type="taxonomic scope" value="Bacteria"/>
</dbReference>
<evidence type="ECO:0000256" key="1">
    <source>
        <dbReference type="ARBA" id="ARBA00023015"/>
    </source>
</evidence>
<evidence type="ECO:0000256" key="2">
    <source>
        <dbReference type="ARBA" id="ARBA00023125"/>
    </source>
</evidence>
<name>Q2RQ57_RHORT</name>
<dbReference type="KEGG" id="rru:Rru_A2941"/>
<dbReference type="STRING" id="269796.Rru_A2941"/>
<keyword evidence="5" id="KW-1185">Reference proteome</keyword>
<dbReference type="PhylomeDB" id="Q2RQ57"/>
<dbReference type="InterPro" id="IPR010982">
    <property type="entry name" value="Lambda_DNA-bd_dom_sf"/>
</dbReference>
<dbReference type="Proteomes" id="UP000001929">
    <property type="component" value="Chromosome"/>
</dbReference>
<dbReference type="Gene3D" id="1.10.260.40">
    <property type="entry name" value="lambda repressor-like DNA-binding domains"/>
    <property type="match status" value="1"/>
</dbReference>
<dbReference type="EnsemblBacteria" id="ABC23738">
    <property type="protein sequence ID" value="ABC23738"/>
    <property type="gene ID" value="Rru_A2941"/>
</dbReference>
<dbReference type="EMBL" id="CP000230">
    <property type="protein sequence ID" value="ABC23738.1"/>
    <property type="molecule type" value="Genomic_DNA"/>
</dbReference>
<keyword evidence="3" id="KW-0804">Transcription</keyword>
<keyword evidence="2 4" id="KW-0238">DNA-binding</keyword>
<dbReference type="HOGENOM" id="CLU_144725_3_2_5"/>
<dbReference type="GO" id="GO:0003677">
    <property type="term" value="F:DNA binding"/>
    <property type="evidence" value="ECO:0007669"/>
    <property type="project" value="UniProtKB-KW"/>
</dbReference>
<dbReference type="PANTHER" id="PTHR36511">
    <property type="entry name" value="MERR FAMILY BACTERIAL REGULATORY PROTEIN"/>
    <property type="match status" value="1"/>
</dbReference>
<evidence type="ECO:0000313" key="4">
    <source>
        <dbReference type="EMBL" id="ABC23738.1"/>
    </source>
</evidence>
<sequence length="97" mass="10737">MGDDLIEAMAEAVAYMDGKTKGLVTHEVLVPDDVDVAAIRKGLGLTRSAFCRRFGLDIRAVQEWEQKRRRPDRAARALMLVIKHNPQAVEAALHDAA</sequence>
<accession>Q2RQ57</accession>
<evidence type="ECO:0000313" key="5">
    <source>
        <dbReference type="Proteomes" id="UP000001929"/>
    </source>
</evidence>
<gene>
    <name evidence="4" type="ordered locus">Rru_A2941</name>
</gene>
<dbReference type="SUPFAM" id="SSF47413">
    <property type="entry name" value="lambda repressor-like DNA-binding domains"/>
    <property type="match status" value="1"/>
</dbReference>
<evidence type="ECO:0000256" key="3">
    <source>
        <dbReference type="ARBA" id="ARBA00023163"/>
    </source>
</evidence>
<organism evidence="4 5">
    <name type="scientific">Rhodospirillum rubrum (strain ATCC 11170 / ATH 1.1.1 / DSM 467 / LMG 4362 / NCIMB 8255 / S1)</name>
    <dbReference type="NCBI Taxonomy" id="269796"/>
    <lineage>
        <taxon>Bacteria</taxon>
        <taxon>Pseudomonadati</taxon>
        <taxon>Pseudomonadota</taxon>
        <taxon>Alphaproteobacteria</taxon>
        <taxon>Rhodospirillales</taxon>
        <taxon>Rhodospirillaceae</taxon>
        <taxon>Rhodospirillum</taxon>
    </lineage>
</organism>
<dbReference type="PATRIC" id="fig|269796.9.peg.3049"/>